<feature type="domain" description="C2H2-type" evidence="15">
    <location>
        <begin position="523"/>
        <end position="545"/>
    </location>
</feature>
<dbReference type="Proteomes" id="UP000612055">
    <property type="component" value="Unassembled WGS sequence"/>
</dbReference>
<dbReference type="InterPro" id="IPR036236">
    <property type="entry name" value="Znf_C2H2_sf"/>
</dbReference>
<dbReference type="InterPro" id="IPR047187">
    <property type="entry name" value="SF1_C_Upf1"/>
</dbReference>
<dbReference type="Pfam" id="PF12874">
    <property type="entry name" value="zf-met"/>
    <property type="match status" value="1"/>
</dbReference>
<dbReference type="GO" id="GO:0016787">
    <property type="term" value="F:hydrolase activity"/>
    <property type="evidence" value="ECO:0007669"/>
    <property type="project" value="UniProtKB-KW"/>
</dbReference>
<feature type="region of interest" description="Disordered" evidence="13">
    <location>
        <begin position="304"/>
        <end position="380"/>
    </location>
</feature>
<dbReference type="EMBL" id="JAEHOE010000005">
    <property type="protein sequence ID" value="KAG2499969.1"/>
    <property type="molecule type" value="Genomic_DNA"/>
</dbReference>
<dbReference type="InterPro" id="IPR041679">
    <property type="entry name" value="DNA2/NAM7-like_C"/>
</dbReference>
<dbReference type="SMART" id="SM00355">
    <property type="entry name" value="ZnF_C2H2"/>
    <property type="match status" value="2"/>
</dbReference>
<dbReference type="PANTHER" id="PTHR45418">
    <property type="entry name" value="CANCER/TESTIS ANTIGEN 55"/>
    <property type="match status" value="1"/>
</dbReference>
<dbReference type="FunFam" id="3.40.50.300:FF:000608">
    <property type="entry name" value="Mov10 RISC complex RNA helicase"/>
    <property type="match status" value="1"/>
</dbReference>
<keyword evidence="10" id="KW-0943">RNA-mediated gene silencing</keyword>
<keyword evidence="9" id="KW-0694">RNA-binding</keyword>
<comment type="subcellular location">
    <subcellularLocation>
        <location evidence="1">Cytoplasm</location>
        <location evidence="1">Cytoplasmic ribonucleoprotein granule</location>
    </subcellularLocation>
</comment>
<feature type="signal peptide" evidence="14">
    <location>
        <begin position="1"/>
        <end position="23"/>
    </location>
</feature>
<feature type="compositionally biased region" description="Gly residues" evidence="13">
    <location>
        <begin position="365"/>
        <end position="376"/>
    </location>
</feature>
<comment type="catalytic activity">
    <reaction evidence="12">
        <text>ATP + H2O = ADP + phosphate + H(+)</text>
        <dbReference type="Rhea" id="RHEA:13065"/>
        <dbReference type="ChEBI" id="CHEBI:15377"/>
        <dbReference type="ChEBI" id="CHEBI:15378"/>
        <dbReference type="ChEBI" id="CHEBI:30616"/>
        <dbReference type="ChEBI" id="CHEBI:43474"/>
        <dbReference type="ChEBI" id="CHEBI:456216"/>
        <dbReference type="EC" id="3.6.4.12"/>
    </reaction>
    <physiologicalReaction direction="left-to-right" evidence="12">
        <dbReference type="Rhea" id="RHEA:13066"/>
    </physiologicalReaction>
</comment>
<feature type="region of interest" description="Disordered" evidence="13">
    <location>
        <begin position="214"/>
        <end position="249"/>
    </location>
</feature>
<evidence type="ECO:0000256" key="6">
    <source>
        <dbReference type="ARBA" id="ARBA00022801"/>
    </source>
</evidence>
<keyword evidence="7" id="KW-0347">Helicase</keyword>
<keyword evidence="17" id="KW-1185">Reference proteome</keyword>
<proteinExistence type="inferred from homology"/>
<dbReference type="EC" id="3.6.4.13" evidence="3"/>
<dbReference type="SUPFAM" id="SSF52540">
    <property type="entry name" value="P-loop containing nucleoside triphosphate hydrolases"/>
    <property type="match status" value="1"/>
</dbReference>
<keyword evidence="8" id="KW-0067">ATP-binding</keyword>
<dbReference type="Pfam" id="PF21635">
    <property type="entry name" value="Mov-10_helical"/>
    <property type="match status" value="1"/>
</dbReference>
<evidence type="ECO:0000256" key="1">
    <source>
        <dbReference type="ARBA" id="ARBA00004331"/>
    </source>
</evidence>
<evidence type="ECO:0000256" key="4">
    <source>
        <dbReference type="ARBA" id="ARBA00022490"/>
    </source>
</evidence>
<dbReference type="InterPro" id="IPR003593">
    <property type="entry name" value="AAA+_ATPase"/>
</dbReference>
<dbReference type="PROSITE" id="PS00028">
    <property type="entry name" value="ZINC_FINGER_C2H2_1"/>
    <property type="match status" value="1"/>
</dbReference>
<comment type="catalytic activity">
    <reaction evidence="11">
        <text>ATP + H2O = ADP + phosphate + H(+)</text>
        <dbReference type="Rhea" id="RHEA:13065"/>
        <dbReference type="ChEBI" id="CHEBI:15377"/>
        <dbReference type="ChEBI" id="CHEBI:15378"/>
        <dbReference type="ChEBI" id="CHEBI:30616"/>
        <dbReference type="ChEBI" id="CHEBI:43474"/>
        <dbReference type="ChEBI" id="CHEBI:456216"/>
        <dbReference type="EC" id="3.6.4.13"/>
    </reaction>
</comment>
<feature type="compositionally biased region" description="Basic residues" evidence="13">
    <location>
        <begin position="219"/>
        <end position="230"/>
    </location>
</feature>
<dbReference type="CDD" id="cd18808">
    <property type="entry name" value="SF1_C_Upf1"/>
    <property type="match status" value="1"/>
</dbReference>
<dbReference type="Pfam" id="PF13086">
    <property type="entry name" value="AAA_11"/>
    <property type="match status" value="2"/>
</dbReference>
<dbReference type="PANTHER" id="PTHR45418:SF1">
    <property type="entry name" value="CANCER_TESTIS ANTIGEN 55"/>
    <property type="match status" value="1"/>
</dbReference>
<keyword evidence="5" id="KW-0547">Nucleotide-binding</keyword>
<dbReference type="Pfam" id="PF13087">
    <property type="entry name" value="AAA_12"/>
    <property type="match status" value="1"/>
</dbReference>
<keyword evidence="4" id="KW-0963">Cytoplasm</keyword>
<feature type="region of interest" description="Disordered" evidence="13">
    <location>
        <begin position="674"/>
        <end position="711"/>
    </location>
</feature>
<comment type="caution">
    <text evidence="16">The sequence shown here is derived from an EMBL/GenBank/DDBJ whole genome shotgun (WGS) entry which is preliminary data.</text>
</comment>
<dbReference type="SUPFAM" id="SSF57667">
    <property type="entry name" value="beta-beta-alpha zinc fingers"/>
    <property type="match status" value="1"/>
</dbReference>
<sequence>MHILARSFTVALLLSCWPRTGVGNAITIALLRGLPKGGRQDKAGQLPYERWSAHNESAVRDWLLDRAIYVFGDKHVSTVWPQAEACGVWYSAEANTIVITHSNQYWLLEALGGSCWRRRRGSSSHAASGACFKPLDRQFDVMTRIPEVWAKSVVVAAVPNPYARAARAYLHVTRSWGTQSGRCQPIPFADFARDPAALPLQGAVFRGCEAKGGEGPAFKQRHGGHGIKGGKAKEAGEGGAGGEGEEDPQDEGLLLHRHLALLEPLSACLATEGGGWAVDFLVRADEEHVLDDLRAAVAAINKRRRQLQRQQPEEGEEEEGDEEHHDGHKQAQGPYLEAGQAQTGRKLTAGARGGGADGEVPARSGGQGSSQEGGGSRVVPDEGVWARHNATLPSVEDALALYEACGPKCVAGIAEFYSADLELLGLEEWLKARPNEYIVAGKYVLVLAAIKEGLDLEPEDFLAQCAVATMRCRICNVETTSAVNMRSHLTSERHAAALVQATVDDIQQAVAEAKQDHPGFHVCELCGVWLADQPAIDVHMRSNRHMIRYCYLLARAANLHLASPRNVLISQLPEPLPAVPPGEQASYTITLTNLAEDEGEVTLHGVRLLQAVDGVSLHDTRGVTDGRPVVLPYGSSYAVELRLAPRFLGLMRGAVRTVSASCATPEMEAEAQAAAAGAGERKRRRRRLEPVNEDVVRGEAPAGAEASGRRRGLERPVGFHKVPGFLRQAVEQCAWKGLEERLAGGGGKPAEATSVRAYAERLKLLLWLEELQHEVDVRQYDMEGETVSRAGRLFALQVPGLAENRPSVLKGDRILLRPSGDAGRREWEGVVHVVERERVLLGFHPSFAEDRIWIDGKRFRVRFSVNRSVFNRLQAMLERTVAGDLNPLLLLPGSPAAPLPRALPQDLPPPPAAQDSFADPGPGAGQRIVWSPGPSLNPHQRLAVREAVRGAHHPLPYIIFGPPGTGKTSTLVEVAVQLLKADPSAALLLVAPSNSAADQLMERLLRAGRPRSELLRVCAYTRDPSDLPPALADLKGSRHLNWDDDVGAFALPPKARLQEKGLRAIAATCATAAMLYHAGLAPGRFSHVLIDEAGHAEEPLALAALAGLVGPDTRVVMAGDPRQLGPVILSPIAKRHGLDVSLLERLEGREPYARRQAPAPGEAPYRTAYITKLLDNYRSHPDILAVPNAAFYDGELAAAAAWEEVTSLLHWEGLPNNAVPILFHHIIGIDDRELRSPSWYNLAEINQVKTYVESLMALCRNRLTGADIGVISPYRKQVQRIRAVLQPIASTIKVGSVEEFQGQERRVIIISTVRSNGDYLALDSKHRLGFLSNPKRFNVAITRAKALLIVVGNAEVLACDPHWRRLLRFLAPKGAITGPALPHGLLEPREDEAGAEAGAVAGEAEAAGVGGGPAAAEAADLAAQLQRLVLSSAETYGNGTAGVAREEEAELHEEMWHMGGALEAEGGEMRRME</sequence>
<comment type="similarity">
    <text evidence="2">Belongs to the DNA2/NAM7 helicase family. SDE3 subfamily.</text>
</comment>
<dbReference type="OrthoDB" id="6513042at2759"/>
<dbReference type="InterPro" id="IPR049080">
    <property type="entry name" value="MOV-10-like_beta-barrel"/>
</dbReference>
<dbReference type="GO" id="GO:0036464">
    <property type="term" value="C:cytoplasmic ribonucleoprotein granule"/>
    <property type="evidence" value="ECO:0007669"/>
    <property type="project" value="UniProtKB-SubCell"/>
</dbReference>
<dbReference type="GO" id="GO:0003678">
    <property type="term" value="F:DNA helicase activity"/>
    <property type="evidence" value="ECO:0007669"/>
    <property type="project" value="UniProtKB-EC"/>
</dbReference>
<evidence type="ECO:0000256" key="10">
    <source>
        <dbReference type="ARBA" id="ARBA00023158"/>
    </source>
</evidence>
<evidence type="ECO:0000256" key="7">
    <source>
        <dbReference type="ARBA" id="ARBA00022806"/>
    </source>
</evidence>
<gene>
    <name evidence="16" type="ORF">HYH03_002254</name>
</gene>
<evidence type="ECO:0000256" key="2">
    <source>
        <dbReference type="ARBA" id="ARBA00005601"/>
    </source>
</evidence>
<dbReference type="GO" id="GO:0031047">
    <property type="term" value="P:regulatory ncRNA-mediated gene silencing"/>
    <property type="evidence" value="ECO:0007669"/>
    <property type="project" value="UniProtKB-KW"/>
</dbReference>
<dbReference type="Gene3D" id="3.30.160.60">
    <property type="entry name" value="Classic Zinc Finger"/>
    <property type="match status" value="1"/>
</dbReference>
<evidence type="ECO:0000256" key="11">
    <source>
        <dbReference type="ARBA" id="ARBA00047984"/>
    </source>
</evidence>
<evidence type="ECO:0000256" key="5">
    <source>
        <dbReference type="ARBA" id="ARBA00022741"/>
    </source>
</evidence>
<dbReference type="GO" id="GO:0032574">
    <property type="term" value="F:5'-3' RNA helicase activity"/>
    <property type="evidence" value="ECO:0007669"/>
    <property type="project" value="InterPro"/>
</dbReference>
<keyword evidence="14" id="KW-0732">Signal</keyword>
<evidence type="ECO:0000256" key="14">
    <source>
        <dbReference type="SAM" id="SignalP"/>
    </source>
</evidence>
<name>A0A835YLN3_9CHLO</name>
<evidence type="ECO:0000313" key="17">
    <source>
        <dbReference type="Proteomes" id="UP000612055"/>
    </source>
</evidence>
<dbReference type="InterPro" id="IPR027417">
    <property type="entry name" value="P-loop_NTPase"/>
</dbReference>
<accession>A0A835YLN3</accession>
<feature type="region of interest" description="Disordered" evidence="13">
    <location>
        <begin position="899"/>
        <end position="928"/>
    </location>
</feature>
<dbReference type="InterPro" id="IPR014001">
    <property type="entry name" value="Helicase_ATP-bd"/>
</dbReference>
<dbReference type="Pfam" id="PF21634">
    <property type="entry name" value="MOV-10_beta-barrel"/>
    <property type="match status" value="1"/>
</dbReference>
<feature type="chain" id="PRO_5032444634" description="RNA helicase" evidence="14">
    <location>
        <begin position="24"/>
        <end position="1473"/>
    </location>
</feature>
<dbReference type="InterPro" id="IPR013087">
    <property type="entry name" value="Znf_C2H2_type"/>
</dbReference>
<dbReference type="GO" id="GO:0003723">
    <property type="term" value="F:RNA binding"/>
    <property type="evidence" value="ECO:0007669"/>
    <property type="project" value="UniProtKB-KW"/>
</dbReference>
<evidence type="ECO:0000256" key="12">
    <source>
        <dbReference type="ARBA" id="ARBA00048432"/>
    </source>
</evidence>
<keyword evidence="6" id="KW-0378">Hydrolase</keyword>
<dbReference type="SMART" id="SM00382">
    <property type="entry name" value="AAA"/>
    <property type="match status" value="1"/>
</dbReference>
<dbReference type="InterPro" id="IPR041677">
    <property type="entry name" value="DNA2/NAM7_AAA_11"/>
</dbReference>
<dbReference type="InterPro" id="IPR049079">
    <property type="entry name" value="Mov-10_helical"/>
</dbReference>
<evidence type="ECO:0000256" key="3">
    <source>
        <dbReference type="ARBA" id="ARBA00012552"/>
    </source>
</evidence>
<evidence type="ECO:0000313" key="16">
    <source>
        <dbReference type="EMBL" id="KAG2499969.1"/>
    </source>
</evidence>
<reference evidence="16" key="1">
    <citation type="journal article" date="2020" name="bioRxiv">
        <title>Comparative genomics of Chlamydomonas.</title>
        <authorList>
            <person name="Craig R.J."/>
            <person name="Hasan A.R."/>
            <person name="Ness R.W."/>
            <person name="Keightley P.D."/>
        </authorList>
    </citation>
    <scope>NUCLEOTIDE SEQUENCE</scope>
    <source>
        <strain evidence="16">CCAP 11/70</strain>
    </source>
</reference>
<dbReference type="InterPro" id="IPR026122">
    <property type="entry name" value="MOV-10/SDE3_DEXXQ/H-box"/>
</dbReference>
<dbReference type="CDD" id="cd18038">
    <property type="entry name" value="DEXXQc_Helz-like"/>
    <property type="match status" value="1"/>
</dbReference>
<protein>
    <recommendedName>
        <fullName evidence="3">RNA helicase</fullName>
        <ecNumber evidence="3">3.6.4.13</ecNumber>
    </recommendedName>
</protein>
<dbReference type="SMART" id="SM00487">
    <property type="entry name" value="DEXDc"/>
    <property type="match status" value="1"/>
</dbReference>
<feature type="compositionally biased region" description="Basic and acidic residues" evidence="13">
    <location>
        <begin position="688"/>
        <end position="697"/>
    </location>
</feature>
<evidence type="ECO:0000256" key="13">
    <source>
        <dbReference type="SAM" id="MobiDB-lite"/>
    </source>
</evidence>
<evidence type="ECO:0000256" key="9">
    <source>
        <dbReference type="ARBA" id="ARBA00022884"/>
    </source>
</evidence>
<dbReference type="GO" id="GO:0005524">
    <property type="term" value="F:ATP binding"/>
    <property type="evidence" value="ECO:0007669"/>
    <property type="project" value="UniProtKB-KW"/>
</dbReference>
<evidence type="ECO:0000259" key="15">
    <source>
        <dbReference type="PROSITE" id="PS00028"/>
    </source>
</evidence>
<evidence type="ECO:0000256" key="8">
    <source>
        <dbReference type="ARBA" id="ARBA00022840"/>
    </source>
</evidence>
<dbReference type="Gene3D" id="3.40.50.300">
    <property type="entry name" value="P-loop containing nucleotide triphosphate hydrolases"/>
    <property type="match status" value="2"/>
</dbReference>
<organism evidence="16 17">
    <name type="scientific">Edaphochlamys debaryana</name>
    <dbReference type="NCBI Taxonomy" id="47281"/>
    <lineage>
        <taxon>Eukaryota</taxon>
        <taxon>Viridiplantae</taxon>
        <taxon>Chlorophyta</taxon>
        <taxon>core chlorophytes</taxon>
        <taxon>Chlorophyceae</taxon>
        <taxon>CS clade</taxon>
        <taxon>Chlamydomonadales</taxon>
        <taxon>Chlamydomonadales incertae sedis</taxon>
        <taxon>Edaphochlamys</taxon>
    </lineage>
</organism>